<accession>W2I7X9</accession>
<reference evidence="1" key="1">
    <citation type="submission" date="2013-11" db="EMBL/GenBank/DDBJ databases">
        <title>The Genome Sequence of Phytophthora parasitica CJ02B3.</title>
        <authorList>
            <consortium name="The Broad Institute Genomics Platform"/>
            <person name="Russ C."/>
            <person name="Tyler B."/>
            <person name="Panabieres F."/>
            <person name="Shan W."/>
            <person name="Tripathy S."/>
            <person name="Grunwald N."/>
            <person name="Machado M."/>
            <person name="Johnson C.S."/>
            <person name="Arredondo F."/>
            <person name="Hong C."/>
            <person name="Coffey M."/>
            <person name="Young S.K."/>
            <person name="Zeng Q."/>
            <person name="Gargeya S."/>
            <person name="Fitzgerald M."/>
            <person name="Abouelleil A."/>
            <person name="Alvarado L."/>
            <person name="Chapman S.B."/>
            <person name="Gainer-Dewar J."/>
            <person name="Goldberg J."/>
            <person name="Griggs A."/>
            <person name="Gujja S."/>
            <person name="Hansen M."/>
            <person name="Howarth C."/>
            <person name="Imamovic A."/>
            <person name="Ireland A."/>
            <person name="Larimer J."/>
            <person name="McCowan C."/>
            <person name="Murphy C."/>
            <person name="Pearson M."/>
            <person name="Poon T.W."/>
            <person name="Priest M."/>
            <person name="Roberts A."/>
            <person name="Saif S."/>
            <person name="Shea T."/>
            <person name="Sykes S."/>
            <person name="Wortman J."/>
            <person name="Nusbaum C."/>
            <person name="Birren B."/>
        </authorList>
    </citation>
    <scope>NUCLEOTIDE SEQUENCE [LARGE SCALE GENOMIC DNA]</scope>
    <source>
        <strain evidence="1">CJ02B3</strain>
    </source>
</reference>
<dbReference type="Proteomes" id="UP000053236">
    <property type="component" value="Unassembled WGS sequence"/>
</dbReference>
<evidence type="ECO:0000313" key="2">
    <source>
        <dbReference type="EMBL" id="ETL30246.1"/>
    </source>
</evidence>
<dbReference type="EMBL" id="KI675325">
    <property type="protein sequence ID" value="ETL30246.1"/>
    <property type="molecule type" value="Genomic_DNA"/>
</dbReference>
<gene>
    <name evidence="1" type="ORF">L915_16845</name>
    <name evidence="2" type="ORF">L916_16753</name>
</gene>
<name>W2I7X9_PHYNI</name>
<proteinExistence type="predicted"/>
<sequence>PKDKCLVEYQFGYVNPSQACRVTDNGDTKASRQFRMIFAGKKKSTIIAFS</sequence>
<protein>
    <submittedName>
        <fullName evidence="2">Uncharacterized protein</fullName>
    </submittedName>
</protein>
<dbReference type="AlphaFoldDB" id="W2I7X9"/>
<dbReference type="EMBL" id="KI688541">
    <property type="protein sequence ID" value="ETK76822.1"/>
    <property type="molecule type" value="Genomic_DNA"/>
</dbReference>
<reference evidence="2" key="2">
    <citation type="submission" date="2013-11" db="EMBL/GenBank/DDBJ databases">
        <title>The Genome Sequence of Phytophthora parasitica CJ05E6.</title>
        <authorList>
            <consortium name="The Broad Institute Genomics Platform"/>
            <person name="Russ C."/>
            <person name="Tyler B."/>
            <person name="Panabieres F."/>
            <person name="Shan W."/>
            <person name="Tripathy S."/>
            <person name="Grunwald N."/>
            <person name="Machado M."/>
            <person name="Johnson C.S."/>
            <person name="Arredondo F."/>
            <person name="Hong C."/>
            <person name="Coffey M."/>
            <person name="Young S.K."/>
            <person name="Zeng Q."/>
            <person name="Gargeya S."/>
            <person name="Fitzgerald M."/>
            <person name="Abouelleil A."/>
            <person name="Alvarado L."/>
            <person name="Chapman S.B."/>
            <person name="Gainer-Dewar J."/>
            <person name="Goldberg J."/>
            <person name="Griggs A."/>
            <person name="Gujja S."/>
            <person name="Hansen M."/>
            <person name="Howarth C."/>
            <person name="Imamovic A."/>
            <person name="Ireland A."/>
            <person name="Larimer J."/>
            <person name="McCowan C."/>
            <person name="Murphy C."/>
            <person name="Pearson M."/>
            <person name="Poon T.W."/>
            <person name="Priest M."/>
            <person name="Roberts A."/>
            <person name="Saif S."/>
            <person name="Shea T."/>
            <person name="Sykes S."/>
            <person name="Wortman J."/>
            <person name="Nusbaum C."/>
            <person name="Birren B."/>
        </authorList>
    </citation>
    <scope>NUCLEOTIDE SEQUENCE [LARGE SCALE GENOMIC DNA]</scope>
    <source>
        <strain evidence="2">CJ05E6</strain>
    </source>
</reference>
<dbReference type="Proteomes" id="UP000053864">
    <property type="component" value="Unassembled WGS sequence"/>
</dbReference>
<feature type="non-terminal residue" evidence="2">
    <location>
        <position position="1"/>
    </location>
</feature>
<evidence type="ECO:0000313" key="1">
    <source>
        <dbReference type="EMBL" id="ETK76822.1"/>
    </source>
</evidence>
<organism evidence="2">
    <name type="scientific">Phytophthora nicotianae</name>
    <name type="common">Potato buckeye rot agent</name>
    <name type="synonym">Phytophthora parasitica</name>
    <dbReference type="NCBI Taxonomy" id="4792"/>
    <lineage>
        <taxon>Eukaryota</taxon>
        <taxon>Sar</taxon>
        <taxon>Stramenopiles</taxon>
        <taxon>Oomycota</taxon>
        <taxon>Peronosporomycetes</taxon>
        <taxon>Peronosporales</taxon>
        <taxon>Peronosporaceae</taxon>
        <taxon>Phytophthora</taxon>
    </lineage>
</organism>